<organism evidence="1 2">
    <name type="scientific">Nocardia xishanensis</name>
    <dbReference type="NCBI Taxonomy" id="238964"/>
    <lineage>
        <taxon>Bacteria</taxon>
        <taxon>Bacillati</taxon>
        <taxon>Actinomycetota</taxon>
        <taxon>Actinomycetes</taxon>
        <taxon>Mycobacteriales</taxon>
        <taxon>Nocardiaceae</taxon>
        <taxon>Nocardia</taxon>
    </lineage>
</organism>
<gene>
    <name evidence="1" type="ORF">ACH49W_09145</name>
</gene>
<dbReference type="Gene3D" id="3.40.50.1820">
    <property type="entry name" value="alpha/beta hydrolase"/>
    <property type="match status" value="1"/>
</dbReference>
<dbReference type="Proteomes" id="UP001611415">
    <property type="component" value="Unassembled WGS sequence"/>
</dbReference>
<dbReference type="Gene3D" id="1.10.260.130">
    <property type="match status" value="1"/>
</dbReference>
<sequence>MLSLSLAVPGAAIPRPDDDPFYAAPADLADYPAGAIVRSRPITLLGLPLPVSAWQVQYRTNDAGGIPTPGMATVLVPNLPWWGAGERPLLSYQVPEDSLGTQCAPSYALRGGWEASGITTYTDTPFMADALRRGWALVVSDHQGPWSRFLDGMNAGYAVLDGIRAARALAPGGVGAASPIGAYGYSGGAYATLWAAQLQPGYAPDVEFAGITAGGVPADWPAIARGVDGGAQAGLALLIVLSVARDHPGYGVAGLLNERGRAMLAEDGSSCGTDLVLKHVNARVDDFALEPNLLSHPAFLAATAAQELGATAPRVPAYLYHSTTDDVIPVAGFTALVDRYCALGADLTITHSALPGHNPTAIVEAFGAMNYLGDRFAGVPVAAGCHAR</sequence>
<dbReference type="InterPro" id="IPR029058">
    <property type="entry name" value="AB_hydrolase_fold"/>
</dbReference>
<dbReference type="InterPro" id="IPR005152">
    <property type="entry name" value="Lipase_secreted"/>
</dbReference>
<dbReference type="EMBL" id="JBIRYO010000005">
    <property type="protein sequence ID" value="MFI2473530.1"/>
    <property type="molecule type" value="Genomic_DNA"/>
</dbReference>
<dbReference type="PANTHER" id="PTHR34853">
    <property type="match status" value="1"/>
</dbReference>
<reference evidence="1 2" key="1">
    <citation type="submission" date="2024-10" db="EMBL/GenBank/DDBJ databases">
        <title>The Natural Products Discovery Center: Release of the First 8490 Sequenced Strains for Exploring Actinobacteria Biosynthetic Diversity.</title>
        <authorList>
            <person name="Kalkreuter E."/>
            <person name="Kautsar S.A."/>
            <person name="Yang D."/>
            <person name="Bader C.D."/>
            <person name="Teijaro C.N."/>
            <person name="Fluegel L."/>
            <person name="Davis C.M."/>
            <person name="Simpson J.R."/>
            <person name="Lauterbach L."/>
            <person name="Steele A.D."/>
            <person name="Gui C."/>
            <person name="Meng S."/>
            <person name="Li G."/>
            <person name="Viehrig K."/>
            <person name="Ye F."/>
            <person name="Su P."/>
            <person name="Kiefer A.F."/>
            <person name="Nichols A."/>
            <person name="Cepeda A.J."/>
            <person name="Yan W."/>
            <person name="Fan B."/>
            <person name="Jiang Y."/>
            <person name="Adhikari A."/>
            <person name="Zheng C.-J."/>
            <person name="Schuster L."/>
            <person name="Cowan T.M."/>
            <person name="Smanski M.J."/>
            <person name="Chevrette M.G."/>
            <person name="De Carvalho L.P.S."/>
            <person name="Shen B."/>
        </authorList>
    </citation>
    <scope>NUCLEOTIDE SEQUENCE [LARGE SCALE GENOMIC DNA]</scope>
    <source>
        <strain evidence="1 2">NPDC019275</strain>
    </source>
</reference>
<keyword evidence="2" id="KW-1185">Reference proteome</keyword>
<dbReference type="Pfam" id="PF03583">
    <property type="entry name" value="LIP"/>
    <property type="match status" value="1"/>
</dbReference>
<dbReference type="PANTHER" id="PTHR34853:SF1">
    <property type="entry name" value="LIPASE 5"/>
    <property type="match status" value="1"/>
</dbReference>
<name>A0ABW7WXF7_9NOCA</name>
<dbReference type="RefSeq" id="WP_397092222.1">
    <property type="nucleotide sequence ID" value="NZ_JBIRYO010000005.1"/>
</dbReference>
<dbReference type="PIRSF" id="PIRSF029171">
    <property type="entry name" value="Esterase_LipA"/>
    <property type="match status" value="1"/>
</dbReference>
<protein>
    <submittedName>
        <fullName evidence="1">Lipase family protein</fullName>
    </submittedName>
</protein>
<evidence type="ECO:0000313" key="2">
    <source>
        <dbReference type="Proteomes" id="UP001611415"/>
    </source>
</evidence>
<proteinExistence type="predicted"/>
<dbReference type="SUPFAM" id="SSF53474">
    <property type="entry name" value="alpha/beta-Hydrolases"/>
    <property type="match status" value="1"/>
</dbReference>
<evidence type="ECO:0000313" key="1">
    <source>
        <dbReference type="EMBL" id="MFI2473530.1"/>
    </source>
</evidence>
<accession>A0ABW7WXF7</accession>
<comment type="caution">
    <text evidence="1">The sequence shown here is derived from an EMBL/GenBank/DDBJ whole genome shotgun (WGS) entry which is preliminary data.</text>
</comment>